<evidence type="ECO:0000256" key="4">
    <source>
        <dbReference type="ARBA" id="ARBA00022679"/>
    </source>
</evidence>
<dbReference type="EMBL" id="BJWL01000021">
    <property type="protein sequence ID" value="GFZ09405.1"/>
    <property type="molecule type" value="Genomic_DNA"/>
</dbReference>
<dbReference type="FunFam" id="3.30.200.20:FF:000060">
    <property type="entry name" value="Serine/threonine-protein kinase isoform 1"/>
    <property type="match status" value="1"/>
</dbReference>
<keyword evidence="13" id="KW-1185">Reference proteome</keyword>
<keyword evidence="5 10" id="KW-0547">Nucleotide-binding</keyword>
<dbReference type="GO" id="GO:0004674">
    <property type="term" value="F:protein serine/threonine kinase activity"/>
    <property type="evidence" value="ECO:0007669"/>
    <property type="project" value="UniProtKB-KW"/>
</dbReference>
<dbReference type="PANTHER" id="PTHR44329">
    <property type="entry name" value="SERINE/THREONINE-PROTEIN KINASE TNNI3K-RELATED"/>
    <property type="match status" value="1"/>
</dbReference>
<gene>
    <name evidence="12" type="ORF">Acr_21g0000040</name>
</gene>
<dbReference type="SUPFAM" id="SSF56112">
    <property type="entry name" value="Protein kinase-like (PK-like)"/>
    <property type="match status" value="2"/>
</dbReference>
<sequence>MSTIASDSVRQVTVLSQSLVAHELNAQMASNLLPKDTQQLRNAVEKEILKSKVVTLYKAHVYDVKFVSRLPYVESGNLSLNQHSLFPISEHSQTQSICSDDFVKIPIDGADVWEIDASLLKFDNKVGSGSFGVLYKGSYCSQEVAIKILKPERVNKDMLREFAQEVFIMRKIRHKNVVQFIGACTRPPNLCILTDSWGDGSLNMVSVGYRCWRWRKEDEREGEVVVVGLWCSQLLRLLTLELPECKLNLDLLLIQPGPLTVAAAFDMTPFAATNNLVLFVALLQQFVQAVLCPSRALSLHPHDVLEPWCSPFILLFSWWSPLLALLASPVISFGPSSISDQMAFAASSGLDPRSSGGRPICSYCGDTGHIRERCFKFHPELRDKFSKHKGKGPHRTATIADTSLGHAPDLSHIQSQLGQLQSQLGSLLHQHLSGSIATRATCTPTAFHAKTDHPTWVLDSGANDYMIDKLSIFSAPVVPIHQTVVLIDGSTFTVQHKGDVPPALDARTLLKVYTRRAQPSALCRLPYSSSVIEHKPYDHKADVFSFGIVLWELLTGELPYSYLTPLQAAVGVIQQGLRPTIPKHTNQKLAELLERCWQQNPTLRPNFSEIIEILQHISKEVGDEGEDRHKDKSIGGFFSALRRGHH</sequence>
<dbReference type="EC" id="2.7.11.1" evidence="2"/>
<evidence type="ECO:0000256" key="3">
    <source>
        <dbReference type="ARBA" id="ARBA00022527"/>
    </source>
</evidence>
<dbReference type="Gene3D" id="1.10.510.10">
    <property type="entry name" value="Transferase(Phosphotransferase) domain 1"/>
    <property type="match status" value="1"/>
</dbReference>
<dbReference type="PROSITE" id="PS50011">
    <property type="entry name" value="PROTEIN_KINASE_DOM"/>
    <property type="match status" value="1"/>
</dbReference>
<evidence type="ECO:0000256" key="5">
    <source>
        <dbReference type="ARBA" id="ARBA00022741"/>
    </source>
</evidence>
<evidence type="ECO:0000313" key="13">
    <source>
        <dbReference type="Proteomes" id="UP000585474"/>
    </source>
</evidence>
<evidence type="ECO:0000256" key="6">
    <source>
        <dbReference type="ARBA" id="ARBA00022777"/>
    </source>
</evidence>
<dbReference type="PANTHER" id="PTHR44329:SF128">
    <property type="entry name" value="SERINE_THREONINE-PROTEIN KINASE STY46"/>
    <property type="match status" value="1"/>
</dbReference>
<dbReference type="PROSITE" id="PS00107">
    <property type="entry name" value="PROTEIN_KINASE_ATP"/>
    <property type="match status" value="1"/>
</dbReference>
<dbReference type="AlphaFoldDB" id="A0A7J0GF54"/>
<dbReference type="InterPro" id="IPR051681">
    <property type="entry name" value="Ser/Thr_Kinases-Pseudokinases"/>
</dbReference>
<dbReference type="Gene3D" id="3.30.200.20">
    <property type="entry name" value="Phosphorylase Kinase, domain 1"/>
    <property type="match status" value="1"/>
</dbReference>
<comment type="caution">
    <text evidence="12">The sequence shown here is derived from an EMBL/GenBank/DDBJ whole genome shotgun (WGS) entry which is preliminary data.</text>
</comment>
<evidence type="ECO:0000256" key="10">
    <source>
        <dbReference type="PROSITE-ProRule" id="PRU10141"/>
    </source>
</evidence>
<comment type="catalytic activity">
    <reaction evidence="9">
        <text>L-seryl-[protein] + ATP = O-phospho-L-seryl-[protein] + ADP + H(+)</text>
        <dbReference type="Rhea" id="RHEA:17989"/>
        <dbReference type="Rhea" id="RHEA-COMP:9863"/>
        <dbReference type="Rhea" id="RHEA-COMP:11604"/>
        <dbReference type="ChEBI" id="CHEBI:15378"/>
        <dbReference type="ChEBI" id="CHEBI:29999"/>
        <dbReference type="ChEBI" id="CHEBI:30616"/>
        <dbReference type="ChEBI" id="CHEBI:83421"/>
        <dbReference type="ChEBI" id="CHEBI:456216"/>
        <dbReference type="EC" id="2.7.11.1"/>
    </reaction>
</comment>
<evidence type="ECO:0000256" key="8">
    <source>
        <dbReference type="ARBA" id="ARBA00047899"/>
    </source>
</evidence>
<keyword evidence="3" id="KW-0723">Serine/threonine-protein kinase</keyword>
<keyword evidence="7 10" id="KW-0067">ATP-binding</keyword>
<dbReference type="OrthoDB" id="1745225at2759"/>
<comment type="catalytic activity">
    <reaction evidence="8">
        <text>L-threonyl-[protein] + ATP = O-phospho-L-threonyl-[protein] + ADP + H(+)</text>
        <dbReference type="Rhea" id="RHEA:46608"/>
        <dbReference type="Rhea" id="RHEA-COMP:11060"/>
        <dbReference type="Rhea" id="RHEA-COMP:11605"/>
        <dbReference type="ChEBI" id="CHEBI:15378"/>
        <dbReference type="ChEBI" id="CHEBI:30013"/>
        <dbReference type="ChEBI" id="CHEBI:30616"/>
        <dbReference type="ChEBI" id="CHEBI:61977"/>
        <dbReference type="ChEBI" id="CHEBI:456216"/>
        <dbReference type="EC" id="2.7.11.1"/>
    </reaction>
</comment>
<dbReference type="GO" id="GO:0005524">
    <property type="term" value="F:ATP binding"/>
    <property type="evidence" value="ECO:0007669"/>
    <property type="project" value="UniProtKB-UniRule"/>
</dbReference>
<dbReference type="InterPro" id="IPR000719">
    <property type="entry name" value="Prot_kinase_dom"/>
</dbReference>
<reference evidence="12 13" key="1">
    <citation type="submission" date="2019-07" db="EMBL/GenBank/DDBJ databases">
        <title>De Novo Assembly of kiwifruit Actinidia rufa.</title>
        <authorList>
            <person name="Sugita-Konishi S."/>
            <person name="Sato K."/>
            <person name="Mori E."/>
            <person name="Abe Y."/>
            <person name="Kisaki G."/>
            <person name="Hamano K."/>
            <person name="Suezawa K."/>
            <person name="Otani M."/>
            <person name="Fukuda T."/>
            <person name="Manabe T."/>
            <person name="Gomi K."/>
            <person name="Tabuchi M."/>
            <person name="Akimitsu K."/>
            <person name="Kataoka I."/>
        </authorList>
    </citation>
    <scope>NUCLEOTIDE SEQUENCE [LARGE SCALE GENOMIC DNA]</scope>
    <source>
        <strain evidence="13">cv. Fuchu</strain>
    </source>
</reference>
<protein>
    <recommendedName>
        <fullName evidence="2">non-specific serine/threonine protein kinase</fullName>
        <ecNumber evidence="2">2.7.11.1</ecNumber>
    </recommendedName>
</protein>
<evidence type="ECO:0000259" key="11">
    <source>
        <dbReference type="PROSITE" id="PS50011"/>
    </source>
</evidence>
<dbReference type="Proteomes" id="UP000585474">
    <property type="component" value="Unassembled WGS sequence"/>
</dbReference>
<proteinExistence type="inferred from homology"/>
<evidence type="ECO:0000256" key="1">
    <source>
        <dbReference type="ARBA" id="ARBA00010507"/>
    </source>
</evidence>
<name>A0A7J0GF54_9ERIC</name>
<comment type="similarity">
    <text evidence="1">Belongs to the protein kinase superfamily. TKL Ser/Thr protein kinase family. RAF subfamily.</text>
</comment>
<evidence type="ECO:0000313" key="12">
    <source>
        <dbReference type="EMBL" id="GFZ09405.1"/>
    </source>
</evidence>
<accession>A0A7J0GF54</accession>
<keyword evidence="6 12" id="KW-0418">Kinase</keyword>
<evidence type="ECO:0000256" key="9">
    <source>
        <dbReference type="ARBA" id="ARBA00048679"/>
    </source>
</evidence>
<evidence type="ECO:0000256" key="7">
    <source>
        <dbReference type="ARBA" id="ARBA00022840"/>
    </source>
</evidence>
<dbReference type="InterPro" id="IPR017441">
    <property type="entry name" value="Protein_kinase_ATP_BS"/>
</dbReference>
<dbReference type="Pfam" id="PF07714">
    <property type="entry name" value="PK_Tyr_Ser-Thr"/>
    <property type="match status" value="2"/>
</dbReference>
<dbReference type="InterPro" id="IPR001245">
    <property type="entry name" value="Ser-Thr/Tyr_kinase_cat_dom"/>
</dbReference>
<organism evidence="12 13">
    <name type="scientific">Actinidia rufa</name>
    <dbReference type="NCBI Taxonomy" id="165716"/>
    <lineage>
        <taxon>Eukaryota</taxon>
        <taxon>Viridiplantae</taxon>
        <taxon>Streptophyta</taxon>
        <taxon>Embryophyta</taxon>
        <taxon>Tracheophyta</taxon>
        <taxon>Spermatophyta</taxon>
        <taxon>Magnoliopsida</taxon>
        <taxon>eudicotyledons</taxon>
        <taxon>Gunneridae</taxon>
        <taxon>Pentapetalae</taxon>
        <taxon>asterids</taxon>
        <taxon>Ericales</taxon>
        <taxon>Actinidiaceae</taxon>
        <taxon>Actinidia</taxon>
    </lineage>
</organism>
<dbReference type="InterPro" id="IPR011009">
    <property type="entry name" value="Kinase-like_dom_sf"/>
</dbReference>
<evidence type="ECO:0000256" key="2">
    <source>
        <dbReference type="ARBA" id="ARBA00012513"/>
    </source>
</evidence>
<feature type="domain" description="Protein kinase" evidence="11">
    <location>
        <begin position="120"/>
        <end position="619"/>
    </location>
</feature>
<keyword evidence="4" id="KW-0808">Transferase</keyword>
<feature type="binding site" evidence="10">
    <location>
        <position position="147"/>
    </location>
    <ligand>
        <name>ATP</name>
        <dbReference type="ChEBI" id="CHEBI:30616"/>
    </ligand>
</feature>